<accession>A0A699IJG5</accession>
<dbReference type="EMBL" id="BKCJ010292816">
    <property type="protein sequence ID" value="GEZ55147.1"/>
    <property type="molecule type" value="Genomic_DNA"/>
</dbReference>
<feature type="non-terminal residue" evidence="1">
    <location>
        <position position="1"/>
    </location>
</feature>
<reference evidence="1" key="1">
    <citation type="journal article" date="2019" name="Sci. Rep.">
        <title>Draft genome of Tanacetum cinerariifolium, the natural source of mosquito coil.</title>
        <authorList>
            <person name="Yamashiro T."/>
            <person name="Shiraishi A."/>
            <person name="Satake H."/>
            <person name="Nakayama K."/>
        </authorList>
    </citation>
    <scope>NUCLEOTIDE SEQUENCE</scope>
</reference>
<comment type="caution">
    <text evidence="1">The sequence shown here is derived from an EMBL/GenBank/DDBJ whole genome shotgun (WGS) entry which is preliminary data.</text>
</comment>
<name>A0A699IJG5_TANCI</name>
<sequence length="137" mass="15200">FRYLLRYASNRLNLLKCNCSLNPSLAFGTSSVKNDALALSSDLQGKPILLKLLPAVGIVVFAVWELKEKSHAKEAKKCNSKKKVKADCVPASAHMTAMCANHTTFMGTMNNQWLSREYTFGLDSSTAFKSYLIHLLL</sequence>
<gene>
    <name evidence="1" type="ORF">Tci_527120</name>
</gene>
<organism evidence="1">
    <name type="scientific">Tanacetum cinerariifolium</name>
    <name type="common">Dalmatian daisy</name>
    <name type="synonym">Chrysanthemum cinerariifolium</name>
    <dbReference type="NCBI Taxonomy" id="118510"/>
    <lineage>
        <taxon>Eukaryota</taxon>
        <taxon>Viridiplantae</taxon>
        <taxon>Streptophyta</taxon>
        <taxon>Embryophyta</taxon>
        <taxon>Tracheophyta</taxon>
        <taxon>Spermatophyta</taxon>
        <taxon>Magnoliopsida</taxon>
        <taxon>eudicotyledons</taxon>
        <taxon>Gunneridae</taxon>
        <taxon>Pentapetalae</taxon>
        <taxon>asterids</taxon>
        <taxon>campanulids</taxon>
        <taxon>Asterales</taxon>
        <taxon>Asteraceae</taxon>
        <taxon>Asteroideae</taxon>
        <taxon>Anthemideae</taxon>
        <taxon>Anthemidinae</taxon>
        <taxon>Tanacetum</taxon>
    </lineage>
</organism>
<proteinExistence type="predicted"/>
<dbReference type="AlphaFoldDB" id="A0A699IJG5"/>
<evidence type="ECO:0000313" key="1">
    <source>
        <dbReference type="EMBL" id="GEZ55147.1"/>
    </source>
</evidence>
<protein>
    <submittedName>
        <fullName evidence="1">Mechanosensitive ion channel protein 2, chloroplastic-like</fullName>
    </submittedName>
</protein>